<keyword evidence="2" id="KW-1185">Reference proteome</keyword>
<dbReference type="AlphaFoldDB" id="A0A484IBJ2"/>
<evidence type="ECO:0000313" key="2">
    <source>
        <dbReference type="Proteomes" id="UP000294299"/>
    </source>
</evidence>
<gene>
    <name evidence="1" type="ORF">NFRAN_2820</name>
</gene>
<accession>A0A484IBJ2</accession>
<dbReference type="Proteomes" id="UP000294299">
    <property type="component" value="Chromosome NFRAN"/>
</dbReference>
<name>A0A484IBJ2_9ARCH</name>
<organism evidence="1 2">
    <name type="scientific">Candidatus Nitrosocosmicus franklandianus</name>
    <dbReference type="NCBI Taxonomy" id="1798806"/>
    <lineage>
        <taxon>Archaea</taxon>
        <taxon>Nitrososphaerota</taxon>
        <taxon>Nitrososphaeria</taxon>
        <taxon>Nitrososphaerales</taxon>
        <taxon>Nitrososphaeraceae</taxon>
        <taxon>Candidatus Nitrosocosmicus</taxon>
    </lineage>
</organism>
<evidence type="ECO:0000313" key="1">
    <source>
        <dbReference type="EMBL" id="VFJ15143.1"/>
    </source>
</evidence>
<proteinExistence type="predicted"/>
<dbReference type="KEGG" id="nfn:NFRAN_2820"/>
<protein>
    <submittedName>
        <fullName evidence="1">Uncharacterized protein</fullName>
    </submittedName>
</protein>
<dbReference type="EMBL" id="LR216287">
    <property type="protein sequence ID" value="VFJ15143.1"/>
    <property type="molecule type" value="Genomic_DNA"/>
</dbReference>
<sequence>MCLKSQKNDPYGLLWIVKTEIKSKKYEFMIYKLLKLLCNPISLY</sequence>
<reference evidence="1 2" key="1">
    <citation type="submission" date="2019-02" db="EMBL/GenBank/DDBJ databases">
        <authorList>
            <person name="Lehtovirta-Morley E L."/>
        </authorList>
    </citation>
    <scope>NUCLEOTIDE SEQUENCE [LARGE SCALE GENOMIC DNA]</scope>
    <source>
        <strain evidence="1">NFRAN1</strain>
    </source>
</reference>